<evidence type="ECO:0000313" key="2">
    <source>
        <dbReference type="EMBL" id="KHE41996.1"/>
    </source>
</evidence>
<reference evidence="2 3" key="1">
    <citation type="submission" date="2014-09" db="EMBL/GenBank/DDBJ databases">
        <title>Alistipes sp. 627, sp. nov., a novel member of the family Rikenellaceae isolated from human faeces.</title>
        <authorList>
            <person name="Shkoporov A.N."/>
            <person name="Chaplin A.V."/>
            <person name="Motuzova O.V."/>
            <person name="Kafarskaia L.I."/>
            <person name="Khokhlova E.V."/>
            <person name="Efimov B.A."/>
        </authorList>
    </citation>
    <scope>NUCLEOTIDE SEQUENCE [LARGE SCALE GENOMIC DNA]</scope>
    <source>
        <strain evidence="2 3">627</strain>
    </source>
</reference>
<feature type="domain" description="N-acetyltransferase" evidence="1">
    <location>
        <begin position="10"/>
        <end position="160"/>
    </location>
</feature>
<organism evidence="2 3">
    <name type="scientific">Alistipes inops</name>
    <dbReference type="NCBI Taxonomy" id="1501391"/>
    <lineage>
        <taxon>Bacteria</taxon>
        <taxon>Pseudomonadati</taxon>
        <taxon>Bacteroidota</taxon>
        <taxon>Bacteroidia</taxon>
        <taxon>Bacteroidales</taxon>
        <taxon>Rikenellaceae</taxon>
        <taxon>Alistipes</taxon>
    </lineage>
</organism>
<dbReference type="SUPFAM" id="SSF55729">
    <property type="entry name" value="Acyl-CoA N-acyltransferases (Nat)"/>
    <property type="match status" value="1"/>
</dbReference>
<sequence length="192" mass="22199">MSHDIRTERLHLRPFAEQDAKALLDILGDTEVNTFLPMFPLKHLEEAEAYLHKKLAALRSGESLLYDAVCMKGSDVPVGYVHVSGAGSHDLGYGLRKAFWHRGLCTEACQAIIDRLRRDGLPYVTATHDVNNPRSGNVMQAIGMKYRYSYRELWLPKNIPVVFRMYQLNLDGQEERIYDEYRNKYPHFIEEL</sequence>
<dbReference type="EMBL" id="JRGF01000007">
    <property type="protein sequence ID" value="KHE41996.1"/>
    <property type="molecule type" value="Genomic_DNA"/>
</dbReference>
<dbReference type="Pfam" id="PF13302">
    <property type="entry name" value="Acetyltransf_3"/>
    <property type="match status" value="1"/>
</dbReference>
<proteinExistence type="predicted"/>
<dbReference type="InterPro" id="IPR016181">
    <property type="entry name" value="Acyl_CoA_acyltransferase"/>
</dbReference>
<evidence type="ECO:0000313" key="3">
    <source>
        <dbReference type="Proteomes" id="UP000030889"/>
    </source>
</evidence>
<name>A0ABR4YIW1_9BACT</name>
<dbReference type="Gene3D" id="3.40.630.30">
    <property type="match status" value="1"/>
</dbReference>
<keyword evidence="3" id="KW-1185">Reference proteome</keyword>
<dbReference type="PROSITE" id="PS51186">
    <property type="entry name" value="GNAT"/>
    <property type="match status" value="1"/>
</dbReference>
<accession>A0ABR4YIW1</accession>
<evidence type="ECO:0000259" key="1">
    <source>
        <dbReference type="PROSITE" id="PS51186"/>
    </source>
</evidence>
<dbReference type="PANTHER" id="PTHR43792:SF1">
    <property type="entry name" value="N-ACETYLTRANSFERASE DOMAIN-CONTAINING PROTEIN"/>
    <property type="match status" value="1"/>
</dbReference>
<dbReference type="RefSeq" id="WP_035473483.1">
    <property type="nucleotide sequence ID" value="NZ_JRGF01000007.1"/>
</dbReference>
<dbReference type="Proteomes" id="UP000030889">
    <property type="component" value="Unassembled WGS sequence"/>
</dbReference>
<dbReference type="PANTHER" id="PTHR43792">
    <property type="entry name" value="GNAT FAMILY, PUTATIVE (AFU_ORTHOLOGUE AFUA_3G00765)-RELATED-RELATED"/>
    <property type="match status" value="1"/>
</dbReference>
<dbReference type="InterPro" id="IPR051531">
    <property type="entry name" value="N-acetyltransferase"/>
</dbReference>
<comment type="caution">
    <text evidence="2">The sequence shown here is derived from an EMBL/GenBank/DDBJ whole genome shotgun (WGS) entry which is preliminary data.</text>
</comment>
<dbReference type="InterPro" id="IPR000182">
    <property type="entry name" value="GNAT_dom"/>
</dbReference>
<gene>
    <name evidence="2" type="ORF">LG35_07085</name>
</gene>
<protein>
    <submittedName>
        <fullName evidence="2">GNAT family acetyltransferase</fullName>
    </submittedName>
</protein>